<organism evidence="1 2">
    <name type="scientific">Armillaria solidipes</name>
    <dbReference type="NCBI Taxonomy" id="1076256"/>
    <lineage>
        <taxon>Eukaryota</taxon>
        <taxon>Fungi</taxon>
        <taxon>Dikarya</taxon>
        <taxon>Basidiomycota</taxon>
        <taxon>Agaricomycotina</taxon>
        <taxon>Agaricomycetes</taxon>
        <taxon>Agaricomycetidae</taxon>
        <taxon>Agaricales</taxon>
        <taxon>Marasmiineae</taxon>
        <taxon>Physalacriaceae</taxon>
        <taxon>Armillaria</taxon>
    </lineage>
</organism>
<dbReference type="AlphaFoldDB" id="A0A2H3B6M5"/>
<dbReference type="Proteomes" id="UP000218334">
    <property type="component" value="Unassembled WGS sequence"/>
</dbReference>
<accession>A0A2H3B6M5</accession>
<sequence length="165" mass="18587">MSVKLSEIQQRRMEIATETCGAFVCGPPAKEILKEYMPWNEATPTSYKHSEPSESQFDLLVSIAGLPESEMYRKYFNALEPVKFGGVYTGLSTGGGICGHRTIRSCLMEYHHEQVIPFTRRKLPLRAPLFSSKYSERFLSVLLLPTMVRGENLGFSASKNAIFRA</sequence>
<gene>
    <name evidence="1" type="ORF">ARMSODRAFT_982459</name>
</gene>
<keyword evidence="2" id="KW-1185">Reference proteome</keyword>
<evidence type="ECO:0000313" key="2">
    <source>
        <dbReference type="Proteomes" id="UP000218334"/>
    </source>
</evidence>
<proteinExistence type="predicted"/>
<reference evidence="2" key="1">
    <citation type="journal article" date="2017" name="Nat. Ecol. Evol.">
        <title>Genome expansion and lineage-specific genetic innovations in the forest pathogenic fungi Armillaria.</title>
        <authorList>
            <person name="Sipos G."/>
            <person name="Prasanna A.N."/>
            <person name="Walter M.C."/>
            <person name="O'Connor E."/>
            <person name="Balint B."/>
            <person name="Krizsan K."/>
            <person name="Kiss B."/>
            <person name="Hess J."/>
            <person name="Varga T."/>
            <person name="Slot J."/>
            <person name="Riley R."/>
            <person name="Boka B."/>
            <person name="Rigling D."/>
            <person name="Barry K."/>
            <person name="Lee J."/>
            <person name="Mihaltcheva S."/>
            <person name="LaButti K."/>
            <person name="Lipzen A."/>
            <person name="Waldron R."/>
            <person name="Moloney N.M."/>
            <person name="Sperisen C."/>
            <person name="Kredics L."/>
            <person name="Vagvoelgyi C."/>
            <person name="Patrignani A."/>
            <person name="Fitzpatrick D."/>
            <person name="Nagy I."/>
            <person name="Doyle S."/>
            <person name="Anderson J.B."/>
            <person name="Grigoriev I.V."/>
            <person name="Gueldener U."/>
            <person name="Muensterkoetter M."/>
            <person name="Nagy L.G."/>
        </authorList>
    </citation>
    <scope>NUCLEOTIDE SEQUENCE [LARGE SCALE GENOMIC DNA]</scope>
    <source>
        <strain evidence="2">28-4</strain>
    </source>
</reference>
<name>A0A2H3B6M5_9AGAR</name>
<evidence type="ECO:0000313" key="1">
    <source>
        <dbReference type="EMBL" id="PBK60237.1"/>
    </source>
</evidence>
<protein>
    <submittedName>
        <fullName evidence="1">Uncharacterized protein</fullName>
    </submittedName>
</protein>
<dbReference type="EMBL" id="KZ293490">
    <property type="protein sequence ID" value="PBK60237.1"/>
    <property type="molecule type" value="Genomic_DNA"/>
</dbReference>